<dbReference type="InterPro" id="IPR011528">
    <property type="entry name" value="NERD"/>
</dbReference>
<name>A0A3P5W6X9_9BACL</name>
<evidence type="ECO:0000313" key="2">
    <source>
        <dbReference type="EMBL" id="VDC19090.1"/>
    </source>
</evidence>
<proteinExistence type="predicted"/>
<reference evidence="2 3" key="1">
    <citation type="submission" date="2018-11" db="EMBL/GenBank/DDBJ databases">
        <authorList>
            <person name="Criscuolo A."/>
        </authorList>
    </citation>
    <scope>NUCLEOTIDE SEQUENCE [LARGE SCALE GENOMIC DNA]</scope>
    <source>
        <strain evidence="2">ATB-66</strain>
    </source>
</reference>
<evidence type="ECO:0000259" key="1">
    <source>
        <dbReference type="PROSITE" id="PS50965"/>
    </source>
</evidence>
<dbReference type="EMBL" id="UXAV01000015">
    <property type="protein sequence ID" value="VDC19090.1"/>
    <property type="molecule type" value="Genomic_DNA"/>
</dbReference>
<accession>A0A3P5W6X9</accession>
<dbReference type="RefSeq" id="WP_124068665.1">
    <property type="nucleotide sequence ID" value="NZ_CBCRXF010000003.1"/>
</dbReference>
<dbReference type="OrthoDB" id="2734037at2"/>
<dbReference type="AlphaFoldDB" id="A0A3P5W6X9"/>
<gene>
    <name evidence="2" type="ORF">FILTAD_00209</name>
</gene>
<evidence type="ECO:0000313" key="3">
    <source>
        <dbReference type="Proteomes" id="UP000270468"/>
    </source>
</evidence>
<feature type="domain" description="NERD" evidence="1">
    <location>
        <begin position="41"/>
        <end position="159"/>
    </location>
</feature>
<dbReference type="Pfam" id="PF08378">
    <property type="entry name" value="NERD"/>
    <property type="match status" value="1"/>
</dbReference>
<dbReference type="PROSITE" id="PS50965">
    <property type="entry name" value="NERD"/>
    <property type="match status" value="1"/>
</dbReference>
<protein>
    <submittedName>
        <fullName evidence="2">Nuclease-related domain protein</fullName>
    </submittedName>
</protein>
<dbReference type="Proteomes" id="UP000270468">
    <property type="component" value="Unassembled WGS sequence"/>
</dbReference>
<sequence>MIYKQRSMPKKLIGQYALIQRLPPEHGELQKIREHHKNNEAGFSGERDFDKQMLEFKPKYPHAILHDICLKQDGVFFQMDSILITPASIIIFEVKNFGGKIVVKSNPTQFILEYSTGERKVMRSPITELDRKIFFLLEWLKQRKISIPIDGIVSLAFTNELNMEKPPETKVIFTYETPNFLRTLQINKEILGRNEIKKLALELKRNHQEYNPFPMTKTMNIPCTHILSGVICPSCNHRGMHWAKKKWNCRKCGHTGTQNHINALADWTYLIEDKITNKEFRNFTQLQSHHVAKRLLAKSNLTLRGKGSGSYYVKNHET</sequence>
<keyword evidence="3" id="KW-1185">Reference proteome</keyword>
<organism evidence="2 3">
    <name type="scientific">Filibacter tadaridae</name>
    <dbReference type="NCBI Taxonomy" id="2483811"/>
    <lineage>
        <taxon>Bacteria</taxon>
        <taxon>Bacillati</taxon>
        <taxon>Bacillota</taxon>
        <taxon>Bacilli</taxon>
        <taxon>Bacillales</taxon>
        <taxon>Caryophanaceae</taxon>
        <taxon>Filibacter</taxon>
    </lineage>
</organism>